<dbReference type="GO" id="GO:0008168">
    <property type="term" value="F:methyltransferase activity"/>
    <property type="evidence" value="ECO:0007669"/>
    <property type="project" value="UniProtKB-KW"/>
</dbReference>
<reference evidence="2 6" key="1">
    <citation type="submission" date="2014-09" db="EMBL/GenBank/DDBJ databases">
        <title>Lactobacillus mucosae CRL573 Genome Sequencing.</title>
        <authorList>
            <person name="Bleckwedel J."/>
            <person name="Teran L.C."/>
            <person name="Bonacina J."/>
            <person name="Saavedra L."/>
            <person name="Mozzi F.B."/>
            <person name="Raya R.R."/>
        </authorList>
    </citation>
    <scope>NUCLEOTIDE SEQUENCE [LARGE SCALE GENOMIC DNA]</scope>
    <source>
        <strain evidence="2 6">CRL573</strain>
    </source>
</reference>
<dbReference type="Gene3D" id="3.10.180.10">
    <property type="entry name" value="2,3-Dihydroxybiphenyl 1,2-Dioxygenase, domain 1"/>
    <property type="match status" value="1"/>
</dbReference>
<gene>
    <name evidence="4" type="ORF">LM011_03360</name>
    <name evidence="5" type="ORF">LMUP508_00823</name>
    <name evidence="2" type="ORF">LX03_10205</name>
    <name evidence="3" type="ORF">PO158_02605</name>
</gene>
<dbReference type="EMBL" id="CABFNH010000008">
    <property type="protein sequence ID" value="VTZ89560.1"/>
    <property type="molecule type" value="Genomic_DNA"/>
</dbReference>
<dbReference type="EMBL" id="JROC01000037">
    <property type="protein sequence ID" value="KGL66345.1"/>
    <property type="molecule type" value="Genomic_DNA"/>
</dbReference>
<proteinExistence type="predicted"/>
<dbReference type="Proteomes" id="UP000593929">
    <property type="component" value="Chromosome"/>
</dbReference>
<dbReference type="GeneID" id="57115114"/>
<dbReference type="SUPFAM" id="SSF54593">
    <property type="entry name" value="Glyoxalase/Bleomycin resistance protein/Dihydroxybiphenyl dioxygenase"/>
    <property type="match status" value="1"/>
</dbReference>
<reference evidence="4 8" key="3">
    <citation type="submission" date="2020-10" db="EMBL/GenBank/DDBJ databases">
        <title>Genome sequencing of Lactobacillus mucosae KCTC 21011.</title>
        <authorList>
            <person name="Kim J."/>
        </authorList>
    </citation>
    <scope>NUCLEOTIDE SEQUENCE [LARGE SCALE GENOMIC DNA]</scope>
    <source>
        <strain evidence="4 8">LM011</strain>
    </source>
</reference>
<dbReference type="Proteomes" id="UP000365705">
    <property type="component" value="Unassembled WGS sequence"/>
</dbReference>
<dbReference type="EMBL" id="JAQOND010000011">
    <property type="protein sequence ID" value="MDC2827177.1"/>
    <property type="molecule type" value="Genomic_DNA"/>
</dbReference>
<dbReference type="Proteomes" id="UP001218021">
    <property type="component" value="Unassembled WGS sequence"/>
</dbReference>
<evidence type="ECO:0000313" key="2">
    <source>
        <dbReference type="EMBL" id="KGL66345.1"/>
    </source>
</evidence>
<accession>A0A099YCQ9</accession>
<evidence type="ECO:0000313" key="3">
    <source>
        <dbReference type="EMBL" id="MDC2827177.1"/>
    </source>
</evidence>
<dbReference type="GO" id="GO:0032259">
    <property type="term" value="P:methylation"/>
    <property type="evidence" value="ECO:0007669"/>
    <property type="project" value="UniProtKB-KW"/>
</dbReference>
<protein>
    <submittedName>
        <fullName evidence="2">3-demethylubiquinone-9 3-methyltransferase</fullName>
    </submittedName>
    <submittedName>
        <fullName evidence="3">VOC family protein</fullName>
    </submittedName>
</protein>
<evidence type="ECO:0000259" key="1">
    <source>
        <dbReference type="Pfam" id="PF06983"/>
    </source>
</evidence>
<evidence type="ECO:0000313" key="4">
    <source>
        <dbReference type="EMBL" id="QOL70204.1"/>
    </source>
</evidence>
<dbReference type="EMBL" id="CP062966">
    <property type="protein sequence ID" value="QOL70204.1"/>
    <property type="molecule type" value="Genomic_DNA"/>
</dbReference>
<dbReference type="Proteomes" id="UP000030001">
    <property type="component" value="Unassembled WGS sequence"/>
</dbReference>
<reference evidence="5 7" key="2">
    <citation type="submission" date="2019-06" db="EMBL/GenBank/DDBJ databases">
        <authorList>
            <person name="Rodrigo-Torres L."/>
            <person name="Arahal R. D."/>
            <person name="Lucena T."/>
        </authorList>
    </citation>
    <scope>NUCLEOTIDE SEQUENCE [LARGE SCALE GENOMIC DNA]</scope>
    <source>
        <strain evidence="5 7">INIA P508</strain>
    </source>
</reference>
<dbReference type="InterPro" id="IPR028973">
    <property type="entry name" value="PhnB-like"/>
</dbReference>
<keyword evidence="2" id="KW-0830">Ubiquinone</keyword>
<sequence>MTAKIYPYLTFENAREAMHYYVEQFGAEIIYRQPLSAEQAENLGLALDDLDATTAHGEFSIVGQKIVCADATMGNPQTSSLISLLLDFGGDEAGAKELFDRLAASDAQRVTLPFGPHELGGNLGQIVDQYGITWLISAGIPQE</sequence>
<keyword evidence="2" id="KW-0489">Methyltransferase</keyword>
<dbReference type="PANTHER" id="PTHR33990">
    <property type="entry name" value="PROTEIN YJDN-RELATED"/>
    <property type="match status" value="1"/>
</dbReference>
<dbReference type="PANTHER" id="PTHR33990:SF5">
    <property type="entry name" value="PHNB-LIKE DOMAIN-CONTAINING PROTEIN"/>
    <property type="match status" value="1"/>
</dbReference>
<evidence type="ECO:0000313" key="7">
    <source>
        <dbReference type="Proteomes" id="UP000365705"/>
    </source>
</evidence>
<evidence type="ECO:0000313" key="6">
    <source>
        <dbReference type="Proteomes" id="UP000030001"/>
    </source>
</evidence>
<evidence type="ECO:0000313" key="5">
    <source>
        <dbReference type="EMBL" id="VTZ89560.1"/>
    </source>
</evidence>
<organism evidence="2 6">
    <name type="scientific">Limosilactobacillus mucosae</name>
    <name type="common">Lactobacillus mucosae</name>
    <dbReference type="NCBI Taxonomy" id="97478"/>
    <lineage>
        <taxon>Bacteria</taxon>
        <taxon>Bacillati</taxon>
        <taxon>Bacillota</taxon>
        <taxon>Bacilli</taxon>
        <taxon>Lactobacillales</taxon>
        <taxon>Lactobacillaceae</taxon>
        <taxon>Limosilactobacillus</taxon>
    </lineage>
</organism>
<dbReference type="AlphaFoldDB" id="A0A099YCQ9"/>
<dbReference type="InterPro" id="IPR029068">
    <property type="entry name" value="Glyas_Bleomycin-R_OHBP_Dase"/>
</dbReference>
<keyword evidence="2" id="KW-0808">Transferase</keyword>
<reference evidence="3" key="4">
    <citation type="submission" date="2023-01" db="EMBL/GenBank/DDBJ databases">
        <title>Genome analysis of 13 Lactobacillus isolated from gut of wild boar.</title>
        <authorList>
            <person name="Papp P."/>
            <person name="Libisch B."/>
            <person name="Nagy T."/>
            <person name="Olasz F."/>
        </authorList>
    </citation>
    <scope>NUCLEOTIDE SEQUENCE</scope>
    <source>
        <strain evidence="3">F108</strain>
    </source>
</reference>
<evidence type="ECO:0000313" key="8">
    <source>
        <dbReference type="Proteomes" id="UP000593929"/>
    </source>
</evidence>
<feature type="domain" description="PhnB-like" evidence="1">
    <location>
        <begin position="4"/>
        <end position="136"/>
    </location>
</feature>
<dbReference type="Pfam" id="PF06983">
    <property type="entry name" value="3-dmu-9_3-mt"/>
    <property type="match status" value="1"/>
</dbReference>
<dbReference type="RefSeq" id="WP_006500809.1">
    <property type="nucleotide sequence ID" value="NZ_CABFNH010000008.1"/>
</dbReference>
<name>A0A099YCQ9_LIMMU</name>